<accession>A0A521B1A8</accession>
<proteinExistence type="predicted"/>
<reference evidence="1 2" key="1">
    <citation type="submission" date="2017-05" db="EMBL/GenBank/DDBJ databases">
        <authorList>
            <person name="Varghese N."/>
            <person name="Submissions S."/>
        </authorList>
    </citation>
    <scope>NUCLEOTIDE SEQUENCE [LARGE SCALE GENOMIC DNA]</scope>
    <source>
        <strain evidence="1 2">DSM 45474</strain>
    </source>
</reference>
<evidence type="ECO:0000313" key="1">
    <source>
        <dbReference type="EMBL" id="SMO40836.1"/>
    </source>
</evidence>
<gene>
    <name evidence="1" type="ORF">SAMN06264849_101469</name>
</gene>
<keyword evidence="2" id="KW-1185">Reference proteome</keyword>
<organism evidence="1 2">
    <name type="scientific">Melghirimyces algeriensis</name>
    <dbReference type="NCBI Taxonomy" id="910412"/>
    <lineage>
        <taxon>Bacteria</taxon>
        <taxon>Bacillati</taxon>
        <taxon>Bacillota</taxon>
        <taxon>Bacilli</taxon>
        <taxon>Bacillales</taxon>
        <taxon>Thermoactinomycetaceae</taxon>
        <taxon>Melghirimyces</taxon>
    </lineage>
</organism>
<evidence type="ECO:0000313" key="2">
    <source>
        <dbReference type="Proteomes" id="UP000315636"/>
    </source>
</evidence>
<name>A0A521B1A8_9BACL</name>
<dbReference type="EMBL" id="FXTI01000001">
    <property type="protein sequence ID" value="SMO40836.1"/>
    <property type="molecule type" value="Genomic_DNA"/>
</dbReference>
<protein>
    <submittedName>
        <fullName evidence="1">Uncharacterized protein</fullName>
    </submittedName>
</protein>
<sequence>MNPFIRPIAIRLVQGRKLSKIQWKECSFQQKGVDSRHKLRMLQAFHVRFIRGPRDRSLWRDAGRREQLGRTMTIDRPAWNDRVTMMSQSPSGMGKR</sequence>
<dbReference type="Proteomes" id="UP000315636">
    <property type="component" value="Unassembled WGS sequence"/>
</dbReference>
<dbReference type="AlphaFoldDB" id="A0A521B1A8"/>
<dbReference type="RefSeq" id="WP_142504142.1">
    <property type="nucleotide sequence ID" value="NZ_FXTI01000001.1"/>
</dbReference>
<dbReference type="OrthoDB" id="2991201at2"/>